<sequence length="251" mass="27580">MQLQIQYDMLLTGQASSFDPKKPKYPPPPPINTNCHPHPPIPTYPHRCCCQKPPPCRSPPRTAAAAHQHTLPPPTTTPPLLPIASTYTIATPTYSRQPPSTNYHYCCCRHTCLHRLPPPPPSLSAVAAVVMVMVVVGGGDSFVCVEDPDVWTSIIVPGGSIIVPGGGFLKRVWGRSLPTQTLPVAIPNWTIYSDGKDELQYRVGNKRGAWSVVVMEMEIQLIMLHDFTNGLPREMREESGFNSLPTASSVW</sequence>
<protein>
    <submittedName>
        <fullName evidence="1">P450 reductase 1</fullName>
    </submittedName>
</protein>
<dbReference type="Proteomes" id="UP000585474">
    <property type="component" value="Unassembled WGS sequence"/>
</dbReference>
<comment type="caution">
    <text evidence="1">The sequence shown here is derived from an EMBL/GenBank/DDBJ whole genome shotgun (WGS) entry which is preliminary data.</text>
</comment>
<organism evidence="1 2">
    <name type="scientific">Actinidia rufa</name>
    <dbReference type="NCBI Taxonomy" id="165716"/>
    <lineage>
        <taxon>Eukaryota</taxon>
        <taxon>Viridiplantae</taxon>
        <taxon>Streptophyta</taxon>
        <taxon>Embryophyta</taxon>
        <taxon>Tracheophyta</taxon>
        <taxon>Spermatophyta</taxon>
        <taxon>Magnoliopsida</taxon>
        <taxon>eudicotyledons</taxon>
        <taxon>Gunneridae</taxon>
        <taxon>Pentapetalae</taxon>
        <taxon>asterids</taxon>
        <taxon>Ericales</taxon>
        <taxon>Actinidiaceae</taxon>
        <taxon>Actinidia</taxon>
    </lineage>
</organism>
<proteinExistence type="predicted"/>
<evidence type="ECO:0000313" key="1">
    <source>
        <dbReference type="EMBL" id="GFZ00103.1"/>
    </source>
</evidence>
<evidence type="ECO:0000313" key="2">
    <source>
        <dbReference type="Proteomes" id="UP000585474"/>
    </source>
</evidence>
<reference evidence="1 2" key="1">
    <citation type="submission" date="2019-07" db="EMBL/GenBank/DDBJ databases">
        <title>De Novo Assembly of kiwifruit Actinidia rufa.</title>
        <authorList>
            <person name="Sugita-Konishi S."/>
            <person name="Sato K."/>
            <person name="Mori E."/>
            <person name="Abe Y."/>
            <person name="Kisaki G."/>
            <person name="Hamano K."/>
            <person name="Suezawa K."/>
            <person name="Otani M."/>
            <person name="Fukuda T."/>
            <person name="Manabe T."/>
            <person name="Gomi K."/>
            <person name="Tabuchi M."/>
            <person name="Akimitsu K."/>
            <person name="Kataoka I."/>
        </authorList>
    </citation>
    <scope>NUCLEOTIDE SEQUENCE [LARGE SCALE GENOMIC DNA]</scope>
    <source>
        <strain evidence="2">cv. Fuchu</strain>
    </source>
</reference>
<dbReference type="AlphaFoldDB" id="A0A7J0FN00"/>
<keyword evidence="2" id="KW-1185">Reference proteome</keyword>
<accession>A0A7J0FN00</accession>
<gene>
    <name evidence="1" type="ORF">Acr_13g0015020</name>
</gene>
<dbReference type="EMBL" id="BJWL01000013">
    <property type="protein sequence ID" value="GFZ00103.1"/>
    <property type="molecule type" value="Genomic_DNA"/>
</dbReference>
<name>A0A7J0FN00_9ERIC</name>